<dbReference type="SMART" id="SM00530">
    <property type="entry name" value="HTH_XRE"/>
    <property type="match status" value="1"/>
</dbReference>
<evidence type="ECO:0000313" key="7">
    <source>
        <dbReference type="EMBL" id="QDQ28274.1"/>
    </source>
</evidence>
<dbReference type="Pfam" id="PF00717">
    <property type="entry name" value="Peptidase_S24"/>
    <property type="match status" value="1"/>
</dbReference>
<evidence type="ECO:0000256" key="3">
    <source>
        <dbReference type="ARBA" id="ARBA00023163"/>
    </source>
</evidence>
<dbReference type="PANTHER" id="PTHR40661:SF3">
    <property type="entry name" value="FELS-1 PROPHAGE TRANSCRIPTIONAL REGULATOR"/>
    <property type="match status" value="1"/>
</dbReference>
<dbReference type="EMBL" id="CP041730">
    <property type="protein sequence ID" value="QDQ28274.1"/>
    <property type="molecule type" value="Genomic_DNA"/>
</dbReference>
<protein>
    <submittedName>
        <fullName evidence="7">Helix-turn-helix transcriptional regulator</fullName>
    </submittedName>
</protein>
<keyword evidence="1" id="KW-0805">Transcription regulation</keyword>
<dbReference type="CDD" id="cd00093">
    <property type="entry name" value="HTH_XRE"/>
    <property type="match status" value="1"/>
</dbReference>
<dbReference type="CDD" id="cd06529">
    <property type="entry name" value="S24_LexA-like"/>
    <property type="match status" value="1"/>
</dbReference>
<dbReference type="SUPFAM" id="SSF51306">
    <property type="entry name" value="LexA/Signal peptidase"/>
    <property type="match status" value="1"/>
</dbReference>
<dbReference type="InterPro" id="IPR010982">
    <property type="entry name" value="Lambda_DNA-bd_dom_sf"/>
</dbReference>
<accession>A0A516SJF4</accession>
<dbReference type="KEGG" id="cari:FNU76_04255"/>
<gene>
    <name evidence="6" type="ORF">FNU76_04255</name>
    <name evidence="7" type="ORF">FNU76_19025</name>
</gene>
<dbReference type="InterPro" id="IPR001387">
    <property type="entry name" value="Cro/C1-type_HTH"/>
</dbReference>
<evidence type="ECO:0000256" key="1">
    <source>
        <dbReference type="ARBA" id="ARBA00023015"/>
    </source>
</evidence>
<dbReference type="InterPro" id="IPR015927">
    <property type="entry name" value="Peptidase_S24_S26A/B/C"/>
</dbReference>
<evidence type="ECO:0000259" key="5">
    <source>
        <dbReference type="PROSITE" id="PS50943"/>
    </source>
</evidence>
<dbReference type="Gene3D" id="2.10.109.10">
    <property type="entry name" value="Umud Fragment, subunit A"/>
    <property type="match status" value="1"/>
</dbReference>
<sequence>MSTLLKDRISEALLLAGLDQSELARRIGVSSVAVNGWCTGATKSIKGENLLKAAMHLNVHPIWLATGKGERSPHGQGNISTEPRPIRTFEDGDPLEEDEVEVARLTLKASAGGGRLQWEIDTKGTPNRFRKGWCNRKGFDPTKLVTIMADGDSMSPAVQDCASVTINTADVNARNGNVYAIDYQGQFYIKRIFMEADGSVRISSDNPDKIRHPDWHVNKGNGDALRILGRAVQVQNDI</sequence>
<evidence type="ECO:0000313" key="8">
    <source>
        <dbReference type="Proteomes" id="UP000317550"/>
    </source>
</evidence>
<dbReference type="Proteomes" id="UP000317550">
    <property type="component" value="Chromosome"/>
</dbReference>
<keyword evidence="8" id="KW-1185">Reference proteome</keyword>
<dbReference type="KEGG" id="cari:FNU76_19025"/>
<dbReference type="PROSITE" id="PS50943">
    <property type="entry name" value="HTH_CROC1"/>
    <property type="match status" value="1"/>
</dbReference>
<evidence type="ECO:0000256" key="4">
    <source>
        <dbReference type="SAM" id="MobiDB-lite"/>
    </source>
</evidence>
<dbReference type="InterPro" id="IPR039418">
    <property type="entry name" value="LexA-like"/>
</dbReference>
<feature type="region of interest" description="Disordered" evidence="4">
    <location>
        <begin position="68"/>
        <end position="87"/>
    </location>
</feature>
<name>A0A516SJF4_9NEIS</name>
<dbReference type="SUPFAM" id="SSF47413">
    <property type="entry name" value="lambda repressor-like DNA-binding domains"/>
    <property type="match status" value="1"/>
</dbReference>
<dbReference type="GO" id="GO:0003677">
    <property type="term" value="F:DNA binding"/>
    <property type="evidence" value="ECO:0007669"/>
    <property type="project" value="UniProtKB-KW"/>
</dbReference>
<reference evidence="8" key="1">
    <citation type="submission" date="2019-07" db="EMBL/GenBank/DDBJ databases">
        <title>Chitinimonas sp. nov., isolated from Ny-Alesund, arctica soil.</title>
        <authorList>
            <person name="Xu Q."/>
            <person name="Peng F."/>
        </authorList>
    </citation>
    <scope>NUCLEOTIDE SEQUENCE [LARGE SCALE GENOMIC DNA]</scope>
    <source>
        <strain evidence="8">R3-44</strain>
    </source>
</reference>
<dbReference type="InterPro" id="IPR036286">
    <property type="entry name" value="LexA/Signal_pep-like_sf"/>
</dbReference>
<keyword evidence="2" id="KW-0238">DNA-binding</keyword>
<dbReference type="Gene3D" id="1.10.260.40">
    <property type="entry name" value="lambda repressor-like DNA-binding domains"/>
    <property type="match status" value="1"/>
</dbReference>
<proteinExistence type="predicted"/>
<dbReference type="PANTHER" id="PTHR40661">
    <property type="match status" value="1"/>
</dbReference>
<dbReference type="Pfam" id="PF01381">
    <property type="entry name" value="HTH_3"/>
    <property type="match status" value="1"/>
</dbReference>
<evidence type="ECO:0000313" key="6">
    <source>
        <dbReference type="EMBL" id="QDQ25629.1"/>
    </source>
</evidence>
<dbReference type="RefSeq" id="WP_143856554.1">
    <property type="nucleotide sequence ID" value="NZ_CP041730.1"/>
</dbReference>
<reference evidence="7" key="2">
    <citation type="journal article" date="2020" name="Int. J. Syst. Evol. Microbiol.">
        <title>Chitinimonas arctica sp. nov., isolated from Arctic tundra soil.</title>
        <authorList>
            <person name="Xu Q."/>
            <person name="Jiang F."/>
            <person name="Da X."/>
            <person name="Zhang Y."/>
            <person name="Geng Y."/>
            <person name="Qin K."/>
            <person name="Liu J."/>
            <person name="Peng F."/>
        </authorList>
    </citation>
    <scope>NUCLEOTIDE SEQUENCE</scope>
    <source>
        <strain evidence="7">R3-44</strain>
    </source>
</reference>
<dbReference type="AlphaFoldDB" id="A0A516SJF4"/>
<dbReference type="EMBL" id="CP041730">
    <property type="protein sequence ID" value="QDQ25629.1"/>
    <property type="molecule type" value="Genomic_DNA"/>
</dbReference>
<dbReference type="OrthoDB" id="7428772at2"/>
<keyword evidence="3" id="KW-0804">Transcription</keyword>
<evidence type="ECO:0000256" key="2">
    <source>
        <dbReference type="ARBA" id="ARBA00023125"/>
    </source>
</evidence>
<feature type="domain" description="HTH cro/C1-type" evidence="5">
    <location>
        <begin position="9"/>
        <end position="64"/>
    </location>
</feature>
<organism evidence="7 8">
    <name type="scientific">Chitinimonas arctica</name>
    <dbReference type="NCBI Taxonomy" id="2594795"/>
    <lineage>
        <taxon>Bacteria</taxon>
        <taxon>Pseudomonadati</taxon>
        <taxon>Pseudomonadota</taxon>
        <taxon>Betaproteobacteria</taxon>
        <taxon>Neisseriales</taxon>
        <taxon>Chitinibacteraceae</taxon>
        <taxon>Chitinimonas</taxon>
    </lineage>
</organism>